<proteinExistence type="predicted"/>
<evidence type="ECO:0000313" key="3">
    <source>
        <dbReference type="EMBL" id="SMG49281.1"/>
    </source>
</evidence>
<accession>A0A1X7L612</accession>
<dbReference type="EMBL" id="FXAW01000008">
    <property type="protein sequence ID" value="SMG49281.1"/>
    <property type="molecule type" value="Genomic_DNA"/>
</dbReference>
<evidence type="ECO:0000313" key="4">
    <source>
        <dbReference type="Proteomes" id="UP000193804"/>
    </source>
</evidence>
<evidence type="ECO:0000256" key="1">
    <source>
        <dbReference type="SAM" id="SignalP"/>
    </source>
</evidence>
<keyword evidence="1" id="KW-0732">Signal</keyword>
<feature type="domain" description="Putative auto-transporter adhesin head GIN" evidence="2">
    <location>
        <begin position="41"/>
        <end position="200"/>
    </location>
</feature>
<gene>
    <name evidence="3" type="ORF">SAMN05661096_03592</name>
</gene>
<feature type="chain" id="PRO_5013208342" evidence="1">
    <location>
        <begin position="24"/>
        <end position="216"/>
    </location>
</feature>
<keyword evidence="4" id="KW-1185">Reference proteome</keyword>
<dbReference type="Gene3D" id="2.160.20.120">
    <property type="match status" value="2"/>
</dbReference>
<protein>
    <submittedName>
        <fullName evidence="3">Putative auto-transporter adhesin, head GIN domain</fullName>
    </submittedName>
</protein>
<sequence length="216" mass="23829">MKINILRLACLSFFCIVSTSCSEDDFVGSDTFITVVRDLPDFTKVVAQNDMEVQIVYGDIQTVEITVNDNLQNQLRTIVSNNILSLSLEDGSYDNAFFKISIQMPNFERLQLNDNTRGVVNYNATELEFEVIGSSNLELQGSANVINTIIRDDGKINGFSFTTDIVNTTSRDASELTITCNNGINGTVKQAAKIRYRGMPSINAQTSDAGQIINSN</sequence>
<feature type="signal peptide" evidence="1">
    <location>
        <begin position="1"/>
        <end position="23"/>
    </location>
</feature>
<dbReference type="PROSITE" id="PS51257">
    <property type="entry name" value="PROKAR_LIPOPROTEIN"/>
    <property type="match status" value="1"/>
</dbReference>
<dbReference type="RefSeq" id="WP_085518715.1">
    <property type="nucleotide sequence ID" value="NZ_FXAW01000008.1"/>
</dbReference>
<dbReference type="Proteomes" id="UP000193804">
    <property type="component" value="Unassembled WGS sequence"/>
</dbReference>
<evidence type="ECO:0000259" key="2">
    <source>
        <dbReference type="Pfam" id="PF10988"/>
    </source>
</evidence>
<dbReference type="STRING" id="1028.SAMN05661096_03592"/>
<reference evidence="4" key="1">
    <citation type="submission" date="2017-04" db="EMBL/GenBank/DDBJ databases">
        <authorList>
            <person name="Varghese N."/>
            <person name="Submissions S."/>
        </authorList>
    </citation>
    <scope>NUCLEOTIDE SEQUENCE [LARGE SCALE GENOMIC DNA]</scope>
    <source>
        <strain evidence="4">DSM 4125</strain>
    </source>
</reference>
<dbReference type="InterPro" id="IPR021255">
    <property type="entry name" value="DUF2807"/>
</dbReference>
<dbReference type="OrthoDB" id="1444301at2"/>
<dbReference type="AlphaFoldDB" id="A0A1X7L612"/>
<dbReference type="Pfam" id="PF10988">
    <property type="entry name" value="DUF2807"/>
    <property type="match status" value="1"/>
</dbReference>
<name>A0A1X7L612_9BACT</name>
<organism evidence="3 4">
    <name type="scientific">Marivirga sericea</name>
    <dbReference type="NCBI Taxonomy" id="1028"/>
    <lineage>
        <taxon>Bacteria</taxon>
        <taxon>Pseudomonadati</taxon>
        <taxon>Bacteroidota</taxon>
        <taxon>Cytophagia</taxon>
        <taxon>Cytophagales</taxon>
        <taxon>Marivirgaceae</taxon>
        <taxon>Marivirga</taxon>
    </lineage>
</organism>